<dbReference type="OrthoDB" id="9810066at2"/>
<keyword evidence="2" id="KW-1185">Reference proteome</keyword>
<sequence length="404" mass="43858">MTDTREYETVEAQVVEWIGRTARPVRLTGGADDFADLSALGGIVGTARLVGLGETTRAGHEVMAAGARVLRYLVTVKGFRVLALQDDVSVIEEIDRYVRTGEGDLARSIADMWNPWRTVETTEIFEWLRAYNAAHPDDPVSVHGLTPPAARVAHYDRLVARFEAVAPDSVARLRTHLDPIRTAHDVNEHVQTAQGIHPGRPFADHARDALDLAEATGDREAVELAELILEFHAGSVAGGYDFDAAGVRAAEAVAALVAESAGGVLYWEGMAHTANAAHIRLTSMGRSLRGVGSRLRERFGDEYVSIQLGFSHGRIHQDTVPPPPVDFVDAVLNAGPTPYLLDLRAAAPEPVAAWLRRDHKVRIIAGIYHSEEDDGHFVSGGPFSEWFDAVLRVGEITPTTPAGR</sequence>
<evidence type="ECO:0000313" key="2">
    <source>
        <dbReference type="Proteomes" id="UP000321617"/>
    </source>
</evidence>
<comment type="caution">
    <text evidence="1">The sequence shown here is derived from an EMBL/GenBank/DDBJ whole genome shotgun (WGS) entry which is preliminary data.</text>
</comment>
<dbReference type="RefSeq" id="WP_158645683.1">
    <property type="nucleotide sequence ID" value="NZ_BAABIJ010000004.1"/>
</dbReference>
<dbReference type="PANTHER" id="PTHR31299:SF0">
    <property type="entry name" value="ESTERASE, PUTATIVE (AFU_ORTHOLOGUE AFUA_1G05850)-RELATED"/>
    <property type="match status" value="1"/>
</dbReference>
<dbReference type="PANTHER" id="PTHR31299">
    <property type="entry name" value="ESTERASE, PUTATIVE (AFU_ORTHOLOGUE AFUA_1G05850)-RELATED"/>
    <property type="match status" value="1"/>
</dbReference>
<dbReference type="Gene3D" id="3.30.1870.10">
    <property type="entry name" value="EreA-like, domain 2"/>
    <property type="match status" value="1"/>
</dbReference>
<name>A0A562URC8_9ACTN</name>
<dbReference type="InterPro" id="IPR052036">
    <property type="entry name" value="Hydrolase/PRTase-associated"/>
</dbReference>
<dbReference type="Proteomes" id="UP000321617">
    <property type="component" value="Unassembled WGS sequence"/>
</dbReference>
<proteinExistence type="predicted"/>
<evidence type="ECO:0000313" key="1">
    <source>
        <dbReference type="EMBL" id="TWJ08148.1"/>
    </source>
</evidence>
<dbReference type="CDD" id="cd14728">
    <property type="entry name" value="Ere-like"/>
    <property type="match status" value="1"/>
</dbReference>
<accession>A0A562URC8</accession>
<protein>
    <submittedName>
        <fullName evidence="1">Erythromycin esterase</fullName>
    </submittedName>
</protein>
<gene>
    <name evidence="1" type="ORF">LX16_4368</name>
</gene>
<dbReference type="GO" id="GO:0046677">
    <property type="term" value="P:response to antibiotic"/>
    <property type="evidence" value="ECO:0007669"/>
    <property type="project" value="InterPro"/>
</dbReference>
<reference evidence="1 2" key="1">
    <citation type="journal article" date="2013" name="Stand. Genomic Sci.">
        <title>Genomic Encyclopedia of Type Strains, Phase I: The one thousand microbial genomes (KMG-I) project.</title>
        <authorList>
            <person name="Kyrpides N.C."/>
            <person name="Woyke T."/>
            <person name="Eisen J.A."/>
            <person name="Garrity G."/>
            <person name="Lilburn T.G."/>
            <person name="Beck B.J."/>
            <person name="Whitman W.B."/>
            <person name="Hugenholtz P."/>
            <person name="Klenk H.P."/>
        </authorList>
    </citation>
    <scope>NUCLEOTIDE SEQUENCE [LARGE SCALE GENOMIC DNA]</scope>
    <source>
        <strain evidence="1 2">DSM 45044</strain>
    </source>
</reference>
<dbReference type="Gene3D" id="3.40.1660.10">
    <property type="entry name" value="EreA-like (biosynthetic domain)"/>
    <property type="match status" value="1"/>
</dbReference>
<dbReference type="Pfam" id="PF05139">
    <property type="entry name" value="Erythro_esteras"/>
    <property type="match status" value="1"/>
</dbReference>
<dbReference type="EMBL" id="VLLL01000008">
    <property type="protein sequence ID" value="TWJ08148.1"/>
    <property type="molecule type" value="Genomic_DNA"/>
</dbReference>
<dbReference type="SUPFAM" id="SSF159501">
    <property type="entry name" value="EreA/ChaN-like"/>
    <property type="match status" value="1"/>
</dbReference>
<dbReference type="Gene3D" id="1.20.1440.30">
    <property type="entry name" value="Biosynthetic Protein domain"/>
    <property type="match status" value="1"/>
</dbReference>
<organism evidence="1 2">
    <name type="scientific">Stackebrandtia albiflava</name>
    <dbReference type="NCBI Taxonomy" id="406432"/>
    <lineage>
        <taxon>Bacteria</taxon>
        <taxon>Bacillati</taxon>
        <taxon>Actinomycetota</taxon>
        <taxon>Actinomycetes</taxon>
        <taxon>Glycomycetales</taxon>
        <taxon>Glycomycetaceae</taxon>
        <taxon>Stackebrandtia</taxon>
    </lineage>
</organism>
<dbReference type="AlphaFoldDB" id="A0A562URC8"/>
<dbReference type="InterPro" id="IPR007815">
    <property type="entry name" value="Emycin_Estase"/>
</dbReference>